<evidence type="ECO:0000256" key="1">
    <source>
        <dbReference type="SAM" id="MobiDB-lite"/>
    </source>
</evidence>
<gene>
    <name evidence="2" type="ORF">ACGFZB_38100</name>
</gene>
<feature type="region of interest" description="Disordered" evidence="1">
    <location>
        <begin position="1"/>
        <end position="25"/>
    </location>
</feature>
<evidence type="ECO:0000313" key="3">
    <source>
        <dbReference type="Proteomes" id="UP001604267"/>
    </source>
</evidence>
<reference evidence="2 3" key="1">
    <citation type="submission" date="2024-10" db="EMBL/GenBank/DDBJ databases">
        <title>The Natural Products Discovery Center: Release of the First 8490 Sequenced Strains for Exploring Actinobacteria Biosynthetic Diversity.</title>
        <authorList>
            <person name="Kalkreuter E."/>
            <person name="Kautsar S.A."/>
            <person name="Yang D."/>
            <person name="Bader C.D."/>
            <person name="Teijaro C.N."/>
            <person name="Fluegel L."/>
            <person name="Davis C.M."/>
            <person name="Simpson J.R."/>
            <person name="Lauterbach L."/>
            <person name="Steele A.D."/>
            <person name="Gui C."/>
            <person name="Meng S."/>
            <person name="Li G."/>
            <person name="Viehrig K."/>
            <person name="Ye F."/>
            <person name="Su P."/>
            <person name="Kiefer A.F."/>
            <person name="Nichols A."/>
            <person name="Cepeda A.J."/>
            <person name="Yan W."/>
            <person name="Fan B."/>
            <person name="Jiang Y."/>
            <person name="Adhikari A."/>
            <person name="Zheng C.-J."/>
            <person name="Schuster L."/>
            <person name="Cowan T.M."/>
            <person name="Smanski M.J."/>
            <person name="Chevrette M.G."/>
            <person name="De Carvalho L.P.S."/>
            <person name="Shen B."/>
        </authorList>
    </citation>
    <scope>NUCLEOTIDE SEQUENCE [LARGE SCALE GENOMIC DNA]</scope>
    <source>
        <strain evidence="2 3">NPDC048320</strain>
    </source>
</reference>
<name>A0ABW7BGD2_9ACTN</name>
<feature type="compositionally biased region" description="Basic and acidic residues" evidence="1">
    <location>
        <begin position="1"/>
        <end position="17"/>
    </location>
</feature>
<dbReference type="EMBL" id="JBICYV010000026">
    <property type="protein sequence ID" value="MFG3016164.1"/>
    <property type="molecule type" value="Genomic_DNA"/>
</dbReference>
<dbReference type="RefSeq" id="WP_392824633.1">
    <property type="nucleotide sequence ID" value="NZ_JBICYV010000026.1"/>
</dbReference>
<protein>
    <submittedName>
        <fullName evidence="2">Uncharacterized protein</fullName>
    </submittedName>
</protein>
<keyword evidence="3" id="KW-1185">Reference proteome</keyword>
<accession>A0ABW7BGD2</accession>
<organism evidence="2 3">
    <name type="scientific">Streptomyces cinerochromogenes</name>
    <dbReference type="NCBI Taxonomy" id="66422"/>
    <lineage>
        <taxon>Bacteria</taxon>
        <taxon>Bacillati</taxon>
        <taxon>Actinomycetota</taxon>
        <taxon>Actinomycetes</taxon>
        <taxon>Kitasatosporales</taxon>
        <taxon>Streptomycetaceae</taxon>
        <taxon>Streptomyces</taxon>
    </lineage>
</organism>
<dbReference type="Proteomes" id="UP001604267">
    <property type="component" value="Unassembled WGS sequence"/>
</dbReference>
<proteinExistence type="predicted"/>
<comment type="caution">
    <text evidence="2">The sequence shown here is derived from an EMBL/GenBank/DDBJ whole genome shotgun (WGS) entry which is preliminary data.</text>
</comment>
<sequence>MTEVRPDGNEPERDSVHTYESMSAAQVLQARYRSRLPDRRSMRAH</sequence>
<evidence type="ECO:0000313" key="2">
    <source>
        <dbReference type="EMBL" id="MFG3016164.1"/>
    </source>
</evidence>